<gene>
    <name evidence="1" type="primary">108</name>
    <name evidence="1" type="ORF">PBI_PATRICKSTAR_108</name>
</gene>
<accession>A0A160DGT9</accession>
<reference evidence="1 2" key="1">
    <citation type="submission" date="2016-03" db="EMBL/GenBank/DDBJ databases">
        <authorList>
            <person name="Rimple P."/>
            <person name="Montgomery M.T."/>
            <person name="Guerrero C.A."/>
            <person name="Mavrich T.N."/>
            <person name="Pope W.H."/>
            <person name="Garlena R.A."/>
            <person name="Russell D.A."/>
            <person name="Jacobs-Sera D."/>
            <person name="Hendrix R.W."/>
            <person name="Hatfull G.F."/>
        </authorList>
    </citation>
    <scope>NUCLEOTIDE SEQUENCE [LARGE SCALE GENOMIC DNA]</scope>
</reference>
<sequence length="122" mass="13727">MSNLNLPDMSAHALRGIVKGDGNYHHIAYKTECMVTSDRVNITHHGNLIAVLRDEYIFISNCGYETRTTANRLDHIVRAYCPRYSVGITQGSMVIRDRDNGWAESPVYPGGIFINRNGTITR</sequence>
<dbReference type="InterPro" id="IPR057004">
    <property type="entry name" value="Gp90-like"/>
</dbReference>
<name>A0A160DGT9_9CAUD</name>
<protein>
    <submittedName>
        <fullName evidence="1">Uncharacterized protein</fullName>
    </submittedName>
</protein>
<evidence type="ECO:0000313" key="2">
    <source>
        <dbReference type="Proteomes" id="UP000229511"/>
    </source>
</evidence>
<evidence type="ECO:0000313" key="1">
    <source>
        <dbReference type="EMBL" id="ANA87340.1"/>
    </source>
</evidence>
<dbReference type="Pfam" id="PF23790">
    <property type="entry name" value="Kyano_Gp96"/>
    <property type="match status" value="1"/>
</dbReference>
<proteinExistence type="predicted"/>
<dbReference type="EMBL" id="KU998252">
    <property type="protein sequence ID" value="ANA87340.1"/>
    <property type="molecule type" value="Genomic_DNA"/>
</dbReference>
<organism evidence="1 2">
    <name type="scientific">Gordonia phage PatrickStar</name>
    <dbReference type="NCBI Taxonomy" id="1838076"/>
    <lineage>
        <taxon>Viruses</taxon>
        <taxon>Duplodnaviria</taxon>
        <taxon>Heunggongvirae</taxon>
        <taxon>Uroviricota</taxon>
        <taxon>Caudoviricetes</taxon>
        <taxon>Orchidvirus</taxon>
        <taxon>Orchidvirus orchid</taxon>
    </lineage>
</organism>
<dbReference type="Proteomes" id="UP000229511">
    <property type="component" value="Genome"/>
</dbReference>